<protein>
    <submittedName>
        <fullName evidence="4">Nitronate monooxygenase</fullName>
    </submittedName>
</protein>
<comment type="caution">
    <text evidence="4">The sequence shown here is derived from an EMBL/GenBank/DDBJ whole genome shotgun (WGS) entry which is preliminary data.</text>
</comment>
<name>A0ABT3T6H4_9GAMM</name>
<evidence type="ECO:0000256" key="1">
    <source>
        <dbReference type="ARBA" id="ARBA00022630"/>
    </source>
</evidence>
<dbReference type="CDD" id="cd04730">
    <property type="entry name" value="NPD_like"/>
    <property type="match status" value="1"/>
</dbReference>
<evidence type="ECO:0000313" key="5">
    <source>
        <dbReference type="Proteomes" id="UP001143304"/>
    </source>
</evidence>
<accession>A0ABT3T6H4</accession>
<dbReference type="PANTHER" id="PTHR32332:SF20">
    <property type="entry name" value="2-NITROPROPANE DIOXYGENASE-LIKE PROTEIN"/>
    <property type="match status" value="1"/>
</dbReference>
<dbReference type="InterPro" id="IPR013785">
    <property type="entry name" value="Aldolase_TIM"/>
</dbReference>
<dbReference type="Proteomes" id="UP001143304">
    <property type="component" value="Unassembled WGS sequence"/>
</dbReference>
<dbReference type="Gene3D" id="3.20.20.70">
    <property type="entry name" value="Aldolase class I"/>
    <property type="match status" value="1"/>
</dbReference>
<evidence type="ECO:0000256" key="2">
    <source>
        <dbReference type="ARBA" id="ARBA00022643"/>
    </source>
</evidence>
<proteinExistence type="predicted"/>
<dbReference type="SUPFAM" id="SSF51412">
    <property type="entry name" value="Inosine monophosphate dehydrogenase (IMPDH)"/>
    <property type="match status" value="1"/>
</dbReference>
<keyword evidence="3" id="KW-0560">Oxidoreductase</keyword>
<evidence type="ECO:0000256" key="3">
    <source>
        <dbReference type="ARBA" id="ARBA00023002"/>
    </source>
</evidence>
<keyword evidence="1" id="KW-0285">Flavoprotein</keyword>
<sequence length="315" mass="33626">MPAKPIKNRVTEMTGTDYPIIQAPMGWIARAQLAAAVSNAGGMGVIETSSGELDNIRNEVAKMRDLTDKPFGMNVALSYVKGTDIVDFVIKQNIQFVTTSSGSPKVCTQDFQEAGIKVFHVVPTLEMALKAIDCGVDGLVVEGGEGGGFKNPSPVSTMVLLPLIRSRTDLPIIAAGGMCDGLSMAGAFAMGAEGVQMGTRMLSCSDSPVHSNWKDAVVAAKETDTVFLNQQSRPALRALRTQRTEELLPLGAFNAYEHMSDLPALYFGGDMEAAIPLSGQVVGRIDEVKSAEDIVQDTVKGFYQVMNQLAINYGD</sequence>
<dbReference type="RefSeq" id="WP_279248816.1">
    <property type="nucleotide sequence ID" value="NZ_SHNO01000001.1"/>
</dbReference>
<keyword evidence="2" id="KW-0288">FMN</keyword>
<gene>
    <name evidence="4" type="ORF">EYC82_06935</name>
</gene>
<reference evidence="4" key="1">
    <citation type="submission" date="2019-02" db="EMBL/GenBank/DDBJ databases">
        <authorList>
            <person name="Li S.-H."/>
        </authorList>
    </citation>
    <scope>NUCLEOTIDE SEQUENCE</scope>
    <source>
        <strain evidence="4">IMCC11814</strain>
    </source>
</reference>
<dbReference type="PANTHER" id="PTHR32332">
    <property type="entry name" value="2-NITROPROPANE DIOXYGENASE"/>
    <property type="match status" value="1"/>
</dbReference>
<organism evidence="4 5">
    <name type="scientific">Candidatus Marimicrobium litorale</name>
    <dbReference type="NCBI Taxonomy" id="2518991"/>
    <lineage>
        <taxon>Bacteria</taxon>
        <taxon>Pseudomonadati</taxon>
        <taxon>Pseudomonadota</taxon>
        <taxon>Gammaproteobacteria</taxon>
        <taxon>Cellvibrionales</taxon>
        <taxon>Halieaceae</taxon>
        <taxon>Marimicrobium</taxon>
    </lineage>
</organism>
<dbReference type="Pfam" id="PF03060">
    <property type="entry name" value="NMO"/>
    <property type="match status" value="2"/>
</dbReference>
<dbReference type="InterPro" id="IPR004136">
    <property type="entry name" value="NMO"/>
</dbReference>
<keyword evidence="4" id="KW-0503">Monooxygenase</keyword>
<dbReference type="GO" id="GO:0004497">
    <property type="term" value="F:monooxygenase activity"/>
    <property type="evidence" value="ECO:0007669"/>
    <property type="project" value="UniProtKB-KW"/>
</dbReference>
<evidence type="ECO:0000313" key="4">
    <source>
        <dbReference type="EMBL" id="MCX2977087.1"/>
    </source>
</evidence>
<keyword evidence="5" id="KW-1185">Reference proteome</keyword>
<dbReference type="EMBL" id="SHNO01000001">
    <property type="protein sequence ID" value="MCX2977087.1"/>
    <property type="molecule type" value="Genomic_DNA"/>
</dbReference>